<protein>
    <submittedName>
        <fullName evidence="2">Uncharacterized protein</fullName>
    </submittedName>
</protein>
<name>A0A5J9T893_9POAL</name>
<evidence type="ECO:0000313" key="2">
    <source>
        <dbReference type="EMBL" id="TVU07467.1"/>
    </source>
</evidence>
<keyword evidence="3" id="KW-1185">Reference proteome</keyword>
<accession>A0A5J9T893</accession>
<organism evidence="2 3">
    <name type="scientific">Eragrostis curvula</name>
    <name type="common">weeping love grass</name>
    <dbReference type="NCBI Taxonomy" id="38414"/>
    <lineage>
        <taxon>Eukaryota</taxon>
        <taxon>Viridiplantae</taxon>
        <taxon>Streptophyta</taxon>
        <taxon>Embryophyta</taxon>
        <taxon>Tracheophyta</taxon>
        <taxon>Spermatophyta</taxon>
        <taxon>Magnoliopsida</taxon>
        <taxon>Liliopsida</taxon>
        <taxon>Poales</taxon>
        <taxon>Poaceae</taxon>
        <taxon>PACMAD clade</taxon>
        <taxon>Chloridoideae</taxon>
        <taxon>Eragrostideae</taxon>
        <taxon>Eragrostidinae</taxon>
        <taxon>Eragrostis</taxon>
    </lineage>
</organism>
<dbReference type="Gramene" id="TVU07467">
    <property type="protein sequence ID" value="TVU07467"/>
    <property type="gene ID" value="EJB05_47525"/>
</dbReference>
<dbReference type="Proteomes" id="UP000324897">
    <property type="component" value="Unassembled WGS sequence"/>
</dbReference>
<reference evidence="2 3" key="1">
    <citation type="journal article" date="2019" name="Sci. Rep.">
        <title>A high-quality genome of Eragrostis curvula grass provides insights into Poaceae evolution and supports new strategies to enhance forage quality.</title>
        <authorList>
            <person name="Carballo J."/>
            <person name="Santos B.A.C.M."/>
            <person name="Zappacosta D."/>
            <person name="Garbus I."/>
            <person name="Selva J.P."/>
            <person name="Gallo C.A."/>
            <person name="Diaz A."/>
            <person name="Albertini E."/>
            <person name="Caccamo M."/>
            <person name="Echenique V."/>
        </authorList>
    </citation>
    <scope>NUCLEOTIDE SEQUENCE [LARGE SCALE GENOMIC DNA]</scope>
    <source>
        <strain evidence="3">cv. Victoria</strain>
        <tissue evidence="2">Leaf</tissue>
    </source>
</reference>
<feature type="non-terminal residue" evidence="2">
    <location>
        <position position="1"/>
    </location>
</feature>
<sequence>MESSGESRSRAAVGGKRRSSDCEEEFGDLIYCCPPPLHREAPWVDPRATLLSRRRHTATLLVRLVEQLVGSLDLLARPGLGARVSEPLAASASSSGNDHCVPTPRGQGCGPARSAGCWG</sequence>
<dbReference type="EMBL" id="RWGY01000045">
    <property type="protein sequence ID" value="TVU07467.1"/>
    <property type="molecule type" value="Genomic_DNA"/>
</dbReference>
<feature type="region of interest" description="Disordered" evidence="1">
    <location>
        <begin position="88"/>
        <end position="119"/>
    </location>
</feature>
<dbReference type="AlphaFoldDB" id="A0A5J9T893"/>
<feature type="region of interest" description="Disordered" evidence="1">
    <location>
        <begin position="1"/>
        <end position="23"/>
    </location>
</feature>
<comment type="caution">
    <text evidence="2">The sequence shown here is derived from an EMBL/GenBank/DDBJ whole genome shotgun (WGS) entry which is preliminary data.</text>
</comment>
<evidence type="ECO:0000256" key="1">
    <source>
        <dbReference type="SAM" id="MobiDB-lite"/>
    </source>
</evidence>
<evidence type="ECO:0000313" key="3">
    <source>
        <dbReference type="Proteomes" id="UP000324897"/>
    </source>
</evidence>
<proteinExistence type="predicted"/>
<gene>
    <name evidence="2" type="ORF">EJB05_47525</name>
</gene>